<dbReference type="CDD" id="cd00077">
    <property type="entry name" value="HDc"/>
    <property type="match status" value="1"/>
</dbReference>
<dbReference type="Gene3D" id="1.10.3210.10">
    <property type="entry name" value="Hypothetical protein af1432"/>
    <property type="match status" value="1"/>
</dbReference>
<dbReference type="KEGG" id="nva:G3M78_08120"/>
<dbReference type="InterPro" id="IPR013976">
    <property type="entry name" value="HDOD"/>
</dbReference>
<evidence type="ECO:0000313" key="2">
    <source>
        <dbReference type="EMBL" id="QPJ65357.1"/>
    </source>
</evidence>
<dbReference type="EMBL" id="CP048620">
    <property type="protein sequence ID" value="QPJ65357.1"/>
    <property type="molecule type" value="Genomic_DNA"/>
</dbReference>
<reference evidence="3" key="1">
    <citation type="submission" date="2020-02" db="EMBL/GenBank/DDBJ databases">
        <title>Genomic and physiological characterization of two novel Nitrospinaceae genera.</title>
        <authorList>
            <person name="Mueller A.J."/>
            <person name="Jung M.-Y."/>
            <person name="Strachan C.R."/>
            <person name="Herbold C.W."/>
            <person name="Kirkegaard R.H."/>
            <person name="Daims H."/>
        </authorList>
    </citation>
    <scope>NUCLEOTIDE SEQUENCE [LARGE SCALE GENOMIC DNA]</scope>
</reference>
<dbReference type="PROSITE" id="PS51833">
    <property type="entry name" value="HDOD"/>
    <property type="match status" value="1"/>
</dbReference>
<organism evidence="2 3">
    <name type="scientific">Candidatus Nitrohelix vancouverensis</name>
    <dbReference type="NCBI Taxonomy" id="2705534"/>
    <lineage>
        <taxon>Bacteria</taxon>
        <taxon>Pseudomonadati</taxon>
        <taxon>Nitrospinota/Tectimicrobiota group</taxon>
        <taxon>Nitrospinota</taxon>
        <taxon>Nitrospinia</taxon>
        <taxon>Nitrospinales</taxon>
        <taxon>Nitrospinaceae</taxon>
        <taxon>Candidatus Nitrohelix</taxon>
    </lineage>
</organism>
<dbReference type="Proteomes" id="UP000594464">
    <property type="component" value="Chromosome"/>
</dbReference>
<evidence type="ECO:0000259" key="1">
    <source>
        <dbReference type="PROSITE" id="PS51833"/>
    </source>
</evidence>
<gene>
    <name evidence="2" type="ORF">G3M78_08120</name>
</gene>
<name>A0A7T0C2I2_9BACT</name>
<protein>
    <submittedName>
        <fullName evidence="2">HDOD domain-containing protein</fullName>
    </submittedName>
</protein>
<dbReference type="SUPFAM" id="SSF109604">
    <property type="entry name" value="HD-domain/PDEase-like"/>
    <property type="match status" value="1"/>
</dbReference>
<dbReference type="InterPro" id="IPR052340">
    <property type="entry name" value="RNase_Y/CdgJ"/>
</dbReference>
<feature type="domain" description="HDOD" evidence="1">
    <location>
        <begin position="13"/>
        <end position="208"/>
    </location>
</feature>
<proteinExistence type="predicted"/>
<dbReference type="InterPro" id="IPR003607">
    <property type="entry name" value="HD/PDEase_dom"/>
</dbReference>
<accession>A0A7T0C2I2</accession>
<sequence>MDIEHLISGDNQIASLPDLFYRLKETVDEADSTFGDIGEIIAMDPGLTLRLLHLVNSAYYGFSSRVETVEHALSIIGSDQLIELVLATSVVGQFKGIPKDMIDMKGFWRHSVACGLAARTLATLSGEYKVERFFVAGLLHDVGRLVMCLKAPKEFCMAVEFARKTGDVLYRSECKIFGFDHAAVGGELLKAWRLPESLEEAVSCHHRPGAAEKYPRETAIVNIANYVAHFYAEKMDNSSGEGAYEMDPESWNVIELKKKFILPQVFAKVRDQFEEVAGIFMQSA</sequence>
<dbReference type="AlphaFoldDB" id="A0A7T0C2I2"/>
<dbReference type="PANTHER" id="PTHR33525">
    <property type="match status" value="1"/>
</dbReference>
<dbReference type="PANTHER" id="PTHR33525:SF3">
    <property type="entry name" value="RIBONUCLEASE Y"/>
    <property type="match status" value="1"/>
</dbReference>
<dbReference type="Pfam" id="PF08668">
    <property type="entry name" value="HDOD"/>
    <property type="match status" value="1"/>
</dbReference>
<evidence type="ECO:0000313" key="3">
    <source>
        <dbReference type="Proteomes" id="UP000594464"/>
    </source>
</evidence>